<feature type="transmembrane region" description="Helical" evidence="7">
    <location>
        <begin position="236"/>
        <end position="258"/>
    </location>
</feature>
<dbReference type="Pfam" id="PF03916">
    <property type="entry name" value="NrfD"/>
    <property type="match status" value="1"/>
</dbReference>
<reference evidence="9" key="2">
    <citation type="submission" date="2020-03" db="EMBL/GenBank/DDBJ databases">
        <title>Complete Genome Sequence of Adlercreutzia sp. strain 8CFCBH1 Producing Equol, Isolated from Healthy Japanese Feces.</title>
        <authorList>
            <person name="Ogata Y."/>
            <person name="Sakamoto M."/>
            <person name="Ohkuma M."/>
            <person name="Hattori M."/>
            <person name="Suda W."/>
        </authorList>
    </citation>
    <scope>NUCLEOTIDE SEQUENCE [LARGE SCALE GENOMIC DNA]</scope>
    <source>
        <strain evidence="9">8CFCBH1</strain>
    </source>
</reference>
<protein>
    <submittedName>
        <fullName evidence="8">Molybdopterin oxidoreductase membrane subunit</fullName>
    </submittedName>
</protein>
<name>A0A6F8SKY5_9ACTN</name>
<sequence>MLGTFVVLYLFLGGCGAAALFVTAVWSLLFHRTETRTFQQSRAFWDLAGKLYLASFGLLALSAFCLLLDLGSPHRFFLLFLRPTASLLSAGSFVLLAALLASGCLAAVHALGWPAPSWARKGLEALCAVLATVLMVYTGLYLAWMEAVPLWSNGALPALFALSSLSSGMAAVLLAAPFVRDWALLSGWIGGLHRAHLVVLGLEFLALVVFLALAAINPFAGPGLAQLVSPDGQAPWFFAGFVLGGIIVPFAAETLRPFTGRVAPVAASEVLCLFGGLILRFCLVLAGSHWLG</sequence>
<dbReference type="InterPro" id="IPR052049">
    <property type="entry name" value="Electron_transfer_protein"/>
</dbReference>
<dbReference type="Proteomes" id="UP000501727">
    <property type="component" value="Chromosome"/>
</dbReference>
<feature type="transmembrane region" description="Helical" evidence="7">
    <location>
        <begin position="156"/>
        <end position="176"/>
    </location>
</feature>
<keyword evidence="9" id="KW-1185">Reference proteome</keyword>
<evidence type="ECO:0000313" key="9">
    <source>
        <dbReference type="Proteomes" id="UP000501727"/>
    </source>
</evidence>
<evidence type="ECO:0000256" key="3">
    <source>
        <dbReference type="ARBA" id="ARBA00022475"/>
    </source>
</evidence>
<proteinExistence type="inferred from homology"/>
<comment type="similarity">
    <text evidence="2">Belongs to the NrfD family.</text>
</comment>
<comment type="subcellular location">
    <subcellularLocation>
        <location evidence="1">Cell membrane</location>
        <topology evidence="1">Multi-pass membrane protein</topology>
    </subcellularLocation>
</comment>
<dbReference type="Gene3D" id="1.20.1630.10">
    <property type="entry name" value="Formate dehydrogenase/DMSO reductase domain"/>
    <property type="match status" value="1"/>
</dbReference>
<accession>A0A6F8SKY5</accession>
<dbReference type="EMBL" id="AP022829">
    <property type="protein sequence ID" value="BCA88290.1"/>
    <property type="molecule type" value="Genomic_DNA"/>
</dbReference>
<feature type="transmembrane region" description="Helical" evidence="7">
    <location>
        <begin position="197"/>
        <end position="216"/>
    </location>
</feature>
<dbReference type="GO" id="GO:0005886">
    <property type="term" value="C:plasma membrane"/>
    <property type="evidence" value="ECO:0007669"/>
    <property type="project" value="UniProtKB-SubCell"/>
</dbReference>
<reference evidence="9" key="1">
    <citation type="journal article" date="2020" name="Microbiol. Resour. Announc.">
        <title>Complete Genome Sequence of Adlercreutzia sp. Strain 8CFCBH1, a Potent Producer of Equol, Isolated from Healthy Japanese Feces.</title>
        <authorList>
            <person name="Ogata Y."/>
            <person name="Sakamoto M."/>
            <person name="Ohkuma M."/>
            <person name="Hattori M."/>
            <person name="Suda W."/>
        </authorList>
    </citation>
    <scope>NUCLEOTIDE SEQUENCE [LARGE SCALE GENOMIC DNA]</scope>
    <source>
        <strain evidence="9">8CFCBH1</strain>
    </source>
</reference>
<feature type="transmembrane region" description="Helical" evidence="7">
    <location>
        <begin position="51"/>
        <end position="70"/>
    </location>
</feature>
<feature type="transmembrane region" description="Helical" evidence="7">
    <location>
        <begin position="270"/>
        <end position="291"/>
    </location>
</feature>
<dbReference type="AlphaFoldDB" id="A0A6F8SKY5"/>
<dbReference type="RefSeq" id="WP_157012245.1">
    <property type="nucleotide sequence ID" value="NZ_AP022829.1"/>
</dbReference>
<gene>
    <name evidence="8" type="ORF">ADCFC_07880</name>
</gene>
<feature type="transmembrane region" description="Helical" evidence="7">
    <location>
        <begin position="6"/>
        <end position="30"/>
    </location>
</feature>
<feature type="transmembrane region" description="Helical" evidence="7">
    <location>
        <begin position="90"/>
        <end position="113"/>
    </location>
</feature>
<evidence type="ECO:0000256" key="4">
    <source>
        <dbReference type="ARBA" id="ARBA00022692"/>
    </source>
</evidence>
<evidence type="ECO:0000256" key="5">
    <source>
        <dbReference type="ARBA" id="ARBA00022989"/>
    </source>
</evidence>
<dbReference type="KEGG" id="ahat:ADCFC_09090"/>
<keyword evidence="5 7" id="KW-1133">Transmembrane helix</keyword>
<dbReference type="PANTHER" id="PTHR34856">
    <property type="entry name" value="PROTEIN NRFD"/>
    <property type="match status" value="1"/>
</dbReference>
<evidence type="ECO:0000256" key="6">
    <source>
        <dbReference type="ARBA" id="ARBA00023136"/>
    </source>
</evidence>
<keyword evidence="4 7" id="KW-0812">Transmembrane</keyword>
<keyword evidence="6 7" id="KW-0472">Membrane</keyword>
<evidence type="ECO:0000256" key="7">
    <source>
        <dbReference type="SAM" id="Phobius"/>
    </source>
</evidence>
<evidence type="ECO:0000256" key="1">
    <source>
        <dbReference type="ARBA" id="ARBA00004651"/>
    </source>
</evidence>
<evidence type="ECO:0000256" key="2">
    <source>
        <dbReference type="ARBA" id="ARBA00008929"/>
    </source>
</evidence>
<dbReference type="InterPro" id="IPR005614">
    <property type="entry name" value="NrfD-like"/>
</dbReference>
<evidence type="ECO:0000313" key="8">
    <source>
        <dbReference type="EMBL" id="BCA88290.1"/>
    </source>
</evidence>
<feature type="transmembrane region" description="Helical" evidence="7">
    <location>
        <begin position="125"/>
        <end position="144"/>
    </location>
</feature>
<keyword evidence="3" id="KW-1003">Cell membrane</keyword>
<dbReference type="PANTHER" id="PTHR34856:SF2">
    <property type="entry name" value="PROTEIN NRFD"/>
    <property type="match status" value="1"/>
</dbReference>
<organism evidence="8 9">
    <name type="scientific">Adlercreutzia hattorii</name>
    <dbReference type="NCBI Taxonomy" id="2707299"/>
    <lineage>
        <taxon>Bacteria</taxon>
        <taxon>Bacillati</taxon>
        <taxon>Actinomycetota</taxon>
        <taxon>Coriobacteriia</taxon>
        <taxon>Eggerthellales</taxon>
        <taxon>Eggerthellaceae</taxon>
        <taxon>Adlercreutzia</taxon>
    </lineage>
</organism>